<dbReference type="Proteomes" id="UP000634522">
    <property type="component" value="Unassembled WGS sequence"/>
</dbReference>
<evidence type="ECO:0000256" key="2">
    <source>
        <dbReference type="ARBA" id="ARBA00022679"/>
    </source>
</evidence>
<evidence type="ECO:0000313" key="8">
    <source>
        <dbReference type="EMBL" id="NMG00638.1"/>
    </source>
</evidence>
<keyword evidence="3" id="KW-0812">Transmembrane</keyword>
<keyword evidence="2" id="KW-0808">Transferase</keyword>
<accession>A0ABX1NMQ7</accession>
<dbReference type="Pfam" id="PF03567">
    <property type="entry name" value="Sulfotransfer_2"/>
    <property type="match status" value="1"/>
</dbReference>
<keyword evidence="5" id="KW-0333">Golgi apparatus</keyword>
<sequence length="230" mass="27462">MMRRYIWKLVPKQARESILNRLSVVDRSAIDKILSDSARLPVDFERHSCIFIHVPKCAGSSVKRALFPARTHGHMPLWFYERNFPEFFERAFKFCFVRNPLDRAYSAYQYLRSNQDIQRDQAARRMVMRYDTFDEFVQQWLCEETARMQMHFAPQWQFLCDSLGQLRIDFIGRQETMAADFLQVCTKLGVDGKLDQTNVSPRQSTEPTFQARTIDRIRRVYERDYELLGY</sequence>
<name>A0ABX1NMQ7_9RHOO</name>
<dbReference type="InterPro" id="IPR005331">
    <property type="entry name" value="Sulfotransferase"/>
</dbReference>
<dbReference type="EMBL" id="WTVS01000089">
    <property type="protein sequence ID" value="NMG00638.1"/>
    <property type="molecule type" value="Genomic_DNA"/>
</dbReference>
<evidence type="ECO:0000313" key="9">
    <source>
        <dbReference type="Proteomes" id="UP000634522"/>
    </source>
</evidence>
<evidence type="ECO:0000256" key="4">
    <source>
        <dbReference type="ARBA" id="ARBA00022989"/>
    </source>
</evidence>
<dbReference type="PANTHER" id="PTHR12137:SF54">
    <property type="entry name" value="CARBOHYDRATE SULFOTRANSFERASE"/>
    <property type="match status" value="1"/>
</dbReference>
<keyword evidence="4" id="KW-1133">Transmembrane helix</keyword>
<comment type="caution">
    <text evidence="8">The sequence shown here is derived from an EMBL/GenBank/DDBJ whole genome shotgun (WGS) entry which is preliminary data.</text>
</comment>
<dbReference type="InterPro" id="IPR027417">
    <property type="entry name" value="P-loop_NTPase"/>
</dbReference>
<reference evidence="8 9" key="1">
    <citation type="submission" date="2019-12" db="EMBL/GenBank/DDBJ databases">
        <title>Comparative genomics gives insights into the taxonomy of the Azoarcus-Aromatoleum group and reveals separate origins of nif in the plant-associated Azoarcus and non-plant-associated Aromatoleum sub-groups.</title>
        <authorList>
            <person name="Lafos M."/>
            <person name="Maluk M."/>
            <person name="Batista M."/>
            <person name="Junghare M."/>
            <person name="Carmona M."/>
            <person name="Faoro H."/>
            <person name="Cruz L.M."/>
            <person name="Battistoni F."/>
            <person name="De Souza E."/>
            <person name="Pedrosa F."/>
            <person name="Chen W.-M."/>
            <person name="Poole P.S."/>
            <person name="Dixon R.A."/>
            <person name="James E.K."/>
        </authorList>
    </citation>
    <scope>NUCLEOTIDE SEQUENCE [LARGE SCALE GENOMIC DNA]</scope>
    <source>
        <strain evidence="8 9">T</strain>
    </source>
</reference>
<proteinExistence type="predicted"/>
<organism evidence="8 9">
    <name type="scientific">Aromatoleum toluolicum</name>
    <dbReference type="NCBI Taxonomy" id="90060"/>
    <lineage>
        <taxon>Bacteria</taxon>
        <taxon>Pseudomonadati</taxon>
        <taxon>Pseudomonadota</taxon>
        <taxon>Betaproteobacteria</taxon>
        <taxon>Rhodocyclales</taxon>
        <taxon>Rhodocyclaceae</taxon>
        <taxon>Aromatoleum</taxon>
    </lineage>
</organism>
<keyword evidence="6" id="KW-0472">Membrane</keyword>
<evidence type="ECO:0000256" key="6">
    <source>
        <dbReference type="ARBA" id="ARBA00023136"/>
    </source>
</evidence>
<protein>
    <submittedName>
        <fullName evidence="8">Sulfotransferase</fullName>
    </submittedName>
</protein>
<dbReference type="InterPro" id="IPR018011">
    <property type="entry name" value="Carb_sulfotrans_8-10"/>
</dbReference>
<evidence type="ECO:0000256" key="7">
    <source>
        <dbReference type="ARBA" id="ARBA00023180"/>
    </source>
</evidence>
<dbReference type="SUPFAM" id="SSF52540">
    <property type="entry name" value="P-loop containing nucleoside triphosphate hydrolases"/>
    <property type="match status" value="1"/>
</dbReference>
<gene>
    <name evidence="8" type="ORF">GPA27_24970</name>
</gene>
<evidence type="ECO:0000256" key="3">
    <source>
        <dbReference type="ARBA" id="ARBA00022692"/>
    </source>
</evidence>
<evidence type="ECO:0000256" key="1">
    <source>
        <dbReference type="ARBA" id="ARBA00004323"/>
    </source>
</evidence>
<dbReference type="Gene3D" id="3.40.50.300">
    <property type="entry name" value="P-loop containing nucleotide triphosphate hydrolases"/>
    <property type="match status" value="1"/>
</dbReference>
<keyword evidence="9" id="KW-1185">Reference proteome</keyword>
<comment type="subcellular location">
    <subcellularLocation>
        <location evidence="1">Golgi apparatus membrane</location>
        <topology evidence="1">Single-pass type II membrane protein</topology>
    </subcellularLocation>
</comment>
<dbReference type="PANTHER" id="PTHR12137">
    <property type="entry name" value="CARBOHYDRATE SULFOTRANSFERASE"/>
    <property type="match status" value="1"/>
</dbReference>
<keyword evidence="7" id="KW-0325">Glycoprotein</keyword>
<evidence type="ECO:0000256" key="5">
    <source>
        <dbReference type="ARBA" id="ARBA00023034"/>
    </source>
</evidence>